<accession>I3CFK5</accession>
<dbReference type="EMBL" id="JH600070">
    <property type="protein sequence ID" value="EIJ42398.1"/>
    <property type="molecule type" value="Genomic_DNA"/>
</dbReference>
<dbReference type="Pfam" id="PF07238">
    <property type="entry name" value="PilZ"/>
    <property type="match status" value="1"/>
</dbReference>
<sequence length="126" mass="14889">MSERSSVRRHLFLYLDVINRKNNELLGYLGDISEQGLMFISQLNINPDQLLDIRIEMPENVQYIDKPYLDIQVKTRWSEPNINPQLNCIGCQFVEFDKKDLPLIHQITDLLTFDEGFEIKRVHRPS</sequence>
<organism evidence="2 3">
    <name type="scientific">Beggiatoa alba B18LD</name>
    <dbReference type="NCBI Taxonomy" id="395493"/>
    <lineage>
        <taxon>Bacteria</taxon>
        <taxon>Pseudomonadati</taxon>
        <taxon>Pseudomonadota</taxon>
        <taxon>Gammaproteobacteria</taxon>
        <taxon>Thiotrichales</taxon>
        <taxon>Thiotrichaceae</taxon>
        <taxon>Beggiatoa</taxon>
    </lineage>
</organism>
<dbReference type="InterPro" id="IPR009875">
    <property type="entry name" value="PilZ_domain"/>
</dbReference>
<dbReference type="AlphaFoldDB" id="I3CFK5"/>
<dbReference type="Proteomes" id="UP000005744">
    <property type="component" value="Unassembled WGS sequence"/>
</dbReference>
<proteinExistence type="predicted"/>
<dbReference type="GO" id="GO:0035438">
    <property type="term" value="F:cyclic-di-GMP binding"/>
    <property type="evidence" value="ECO:0007669"/>
    <property type="project" value="InterPro"/>
</dbReference>
<dbReference type="eggNOG" id="ENOG5033GZC">
    <property type="taxonomic scope" value="Bacteria"/>
</dbReference>
<gene>
    <name evidence="2" type="ORF">BegalDRAFT_1515</name>
</gene>
<dbReference type="HOGENOM" id="CLU_141633_1_0_6"/>
<evidence type="ECO:0000259" key="1">
    <source>
        <dbReference type="Pfam" id="PF07238"/>
    </source>
</evidence>
<dbReference type="OrthoDB" id="5625505at2"/>
<reference evidence="2 3" key="1">
    <citation type="submission" date="2011-11" db="EMBL/GenBank/DDBJ databases">
        <title>Improved High-Quality Draft sequence of Beggiatoa alba B18lD.</title>
        <authorList>
            <consortium name="US DOE Joint Genome Institute"/>
            <person name="Lucas S."/>
            <person name="Han J."/>
            <person name="Lapidus A."/>
            <person name="Cheng J.-F."/>
            <person name="Goodwin L."/>
            <person name="Pitluck S."/>
            <person name="Peters L."/>
            <person name="Mikhailova N."/>
            <person name="Held B."/>
            <person name="Detter J.C."/>
            <person name="Han C."/>
            <person name="Tapia R."/>
            <person name="Land M."/>
            <person name="Hauser L."/>
            <person name="Kyrpides N."/>
            <person name="Ivanova N."/>
            <person name="Pagani I."/>
            <person name="Samuel K."/>
            <person name="Teske A."/>
            <person name="Mueller J."/>
            <person name="Woyke T."/>
        </authorList>
    </citation>
    <scope>NUCLEOTIDE SEQUENCE [LARGE SCALE GENOMIC DNA]</scope>
    <source>
        <strain evidence="2 3">B18LD</strain>
    </source>
</reference>
<dbReference type="STRING" id="395493.BegalDRAFT_1515"/>
<feature type="domain" description="PilZ" evidence="1">
    <location>
        <begin position="4"/>
        <end position="104"/>
    </location>
</feature>
<evidence type="ECO:0000313" key="3">
    <source>
        <dbReference type="Proteomes" id="UP000005744"/>
    </source>
</evidence>
<dbReference type="RefSeq" id="WP_002685292.1">
    <property type="nucleotide sequence ID" value="NZ_JH600070.1"/>
</dbReference>
<dbReference type="Gene3D" id="2.40.10.220">
    <property type="entry name" value="predicted glycosyltransferase like domains"/>
    <property type="match status" value="1"/>
</dbReference>
<keyword evidence="3" id="KW-1185">Reference proteome</keyword>
<name>I3CFK5_9GAMM</name>
<evidence type="ECO:0000313" key="2">
    <source>
        <dbReference type="EMBL" id="EIJ42398.1"/>
    </source>
</evidence>
<protein>
    <submittedName>
        <fullName evidence="2">PilZ domain-containing protein</fullName>
    </submittedName>
</protein>